<evidence type="ECO:0000313" key="5">
    <source>
        <dbReference type="Proteomes" id="UP000199046"/>
    </source>
</evidence>
<feature type="domain" description="DUF4168" evidence="3">
    <location>
        <begin position="43"/>
        <end position="119"/>
    </location>
</feature>
<dbReference type="EMBL" id="FOLY01000004">
    <property type="protein sequence ID" value="SFC59077.1"/>
    <property type="molecule type" value="Genomic_DNA"/>
</dbReference>
<proteinExistence type="predicted"/>
<evidence type="ECO:0000256" key="1">
    <source>
        <dbReference type="SAM" id="MobiDB-lite"/>
    </source>
</evidence>
<evidence type="ECO:0000259" key="3">
    <source>
        <dbReference type="Pfam" id="PF13767"/>
    </source>
</evidence>
<dbReference type="AlphaFoldDB" id="A0A1I1KE52"/>
<name>A0A1I1KE52_9GAMM</name>
<feature type="chain" id="PRO_5011577627" description="DUF4168 domain-containing protein" evidence="2">
    <location>
        <begin position="25"/>
        <end position="127"/>
    </location>
</feature>
<evidence type="ECO:0000313" key="4">
    <source>
        <dbReference type="EMBL" id="SFC59077.1"/>
    </source>
</evidence>
<keyword evidence="5" id="KW-1185">Reference proteome</keyword>
<reference evidence="5" key="1">
    <citation type="submission" date="2016-10" db="EMBL/GenBank/DDBJ databases">
        <authorList>
            <person name="Varghese N."/>
            <person name="Submissions S."/>
        </authorList>
    </citation>
    <scope>NUCLEOTIDE SEQUENCE [LARGE SCALE GENOMIC DNA]</scope>
    <source>
        <strain evidence="5">DSM 23439</strain>
    </source>
</reference>
<feature type="signal peptide" evidence="2">
    <location>
        <begin position="1"/>
        <end position="24"/>
    </location>
</feature>
<dbReference type="Pfam" id="PF13767">
    <property type="entry name" value="DUF4168"/>
    <property type="match status" value="1"/>
</dbReference>
<dbReference type="RefSeq" id="WP_090133379.1">
    <property type="nucleotide sequence ID" value="NZ_FOLY01000004.1"/>
</dbReference>
<dbReference type="STRING" id="402385.SAMN05421848_1911"/>
<feature type="region of interest" description="Disordered" evidence="1">
    <location>
        <begin position="24"/>
        <end position="54"/>
    </location>
</feature>
<accession>A0A1I1KE52</accession>
<evidence type="ECO:0000256" key="2">
    <source>
        <dbReference type="SAM" id="SignalP"/>
    </source>
</evidence>
<feature type="compositionally biased region" description="Polar residues" evidence="1">
    <location>
        <begin position="39"/>
        <end position="54"/>
    </location>
</feature>
<keyword evidence="2" id="KW-0732">Signal</keyword>
<dbReference type="InterPro" id="IPR025433">
    <property type="entry name" value="DUF4168"/>
</dbReference>
<gene>
    <name evidence="4" type="ORF">SAMN05421848_1911</name>
</gene>
<dbReference type="OrthoDB" id="6900175at2"/>
<dbReference type="Proteomes" id="UP000199046">
    <property type="component" value="Unassembled WGS sequence"/>
</dbReference>
<sequence length="127" mass="13825">MKRFAAVVSASLVATGLAATPALAAQEQPTQQAQGQQQSQNFSDEQLQNFASASQEIAGISQDYTQQLQGADGADAQQSIREEANQKMVQAVQDNDLQVEQFNQIGQAVQNDPQMMQKVQQMAQQKQ</sequence>
<organism evidence="4 5">
    <name type="scientific">Kushneria avicenniae</name>
    <dbReference type="NCBI Taxonomy" id="402385"/>
    <lineage>
        <taxon>Bacteria</taxon>
        <taxon>Pseudomonadati</taxon>
        <taxon>Pseudomonadota</taxon>
        <taxon>Gammaproteobacteria</taxon>
        <taxon>Oceanospirillales</taxon>
        <taxon>Halomonadaceae</taxon>
        <taxon>Kushneria</taxon>
    </lineage>
</organism>
<protein>
    <recommendedName>
        <fullName evidence="3">DUF4168 domain-containing protein</fullName>
    </recommendedName>
</protein>
<feature type="compositionally biased region" description="Low complexity" evidence="1">
    <location>
        <begin position="24"/>
        <end position="38"/>
    </location>
</feature>